<reference evidence="1" key="2">
    <citation type="journal article" date="2022" name="Microbiol. Resour. Announc.">
        <title>Whole-Genome Sequence of Entomortierella parvispora E1425, a Mucoromycotan Fungus Associated with Burkholderiaceae-Related Endosymbiotic Bacteria.</title>
        <authorList>
            <person name="Herlambang A."/>
            <person name="Guo Y."/>
            <person name="Takashima Y."/>
            <person name="Narisawa K."/>
            <person name="Ohta H."/>
            <person name="Nishizawa T."/>
        </authorList>
    </citation>
    <scope>NUCLEOTIDE SEQUENCE</scope>
    <source>
        <strain evidence="1">E1425</strain>
    </source>
</reference>
<keyword evidence="2" id="KW-1185">Reference proteome</keyword>
<dbReference type="InterPro" id="IPR032675">
    <property type="entry name" value="LRR_dom_sf"/>
</dbReference>
<sequence>MTPPVHDSSQDSLPSQRLQISGDGNDFFIMKTAWDSTQRTPYVAMDMIEAHCRGYTVRSVTTSDNISVDFLRVDGVLYEPLRIPYTKDVLMLKLIKKTGLDLERDGSLTEVLKFMEQRTRALLHEIMEQNSTNADILRTEIAENMAFIRGHPADAAKIAAPKLEELLLYPVPRYFYLRLRKKNIFRETLQMYLLCECGIYHHVDDDDVNTQGFYSCDNDSGSCPMELQSTRISDRRPSLNKDTVAKDDALMIHLSNHPGYRIVKAPEFFQKHHSYVQNVMLFLRCSVMLAGIVVPGLASIGQSAWYSTVQACMNYNNPSFSEPFLSAMEYVVKTMSVEQELKSWDHTTDLNELFLFDDSEYKQFAEFLNKLDTHKENGYLIATFCPRTGHLRWLCRDHAPLSKKGEQRVNFLEEVVRKHGKYLTYFHRATGELRIPVLPVETTSQLYKALEQAPGITKVVATLTPNTTQRDFEALIKTLEKSSTPIICLDGKLAGKKTGSWSSSVFDVMSNDRCQTLQVIGFKDFFKNISMRKRVVCPIWFKSLDLQCDLESEQQSELIKVLTHCRALLYLTIKTTYKTKLREAICETLPCLQRLTVTDLDDKNSTILRFSKNDNGITTYIIEIHARDGIPLLDSSTLLYLTRLRLDNQNELDQVFHDRLDSLIQASPKLQTIHLQLPLRQFGPLAKFLEKEFKKEINSNGVTDNVRHIHLRSLKDEHTVWMKASFQGHKIVHNDIEVEMTANCNGKDKNSHLGEFFQLYGSYVRLLILNSSMDDALLQAYITSIANDSPELSVLSVDCSGLSIDDGVEQFQRVLDCSLGLETFALSPTSFESQDKQTIVKRFIELYGTRITNLSLNGRGSSALLSEETIDRAQLMKLQHLAVDFLDETSVTSQAVDKILRLVSAPTTSDLPPLRSVSVCHCRFSPREWEQILTGLDLRRIEALSFKATNFGPAEMKALVRKIPNPTNLPLSELDIRKTPAANYERRAPLETELRLRLPKISVIVHDDSP</sequence>
<proteinExistence type="predicted"/>
<dbReference type="EMBL" id="BQFW01000005">
    <property type="protein sequence ID" value="GJJ71470.1"/>
    <property type="molecule type" value="Genomic_DNA"/>
</dbReference>
<organism evidence="1 2">
    <name type="scientific">Entomortierella parvispora</name>
    <dbReference type="NCBI Taxonomy" id="205924"/>
    <lineage>
        <taxon>Eukaryota</taxon>
        <taxon>Fungi</taxon>
        <taxon>Fungi incertae sedis</taxon>
        <taxon>Mucoromycota</taxon>
        <taxon>Mortierellomycotina</taxon>
        <taxon>Mortierellomycetes</taxon>
        <taxon>Mortierellales</taxon>
        <taxon>Mortierellaceae</taxon>
        <taxon>Entomortierella</taxon>
    </lineage>
</organism>
<gene>
    <name evidence="1" type="ORF">EMPS_03820</name>
</gene>
<protein>
    <submittedName>
        <fullName evidence="1">Uncharacterized protein</fullName>
    </submittedName>
</protein>
<accession>A0A9P3LV80</accession>
<dbReference type="SUPFAM" id="SSF52047">
    <property type="entry name" value="RNI-like"/>
    <property type="match status" value="1"/>
</dbReference>
<reference evidence="1" key="1">
    <citation type="submission" date="2021-11" db="EMBL/GenBank/DDBJ databases">
        <authorList>
            <person name="Herlambang A."/>
            <person name="Guo Y."/>
            <person name="Takashima Y."/>
            <person name="Nishizawa T."/>
        </authorList>
    </citation>
    <scope>NUCLEOTIDE SEQUENCE</scope>
    <source>
        <strain evidence="1">E1425</strain>
    </source>
</reference>
<dbReference type="AlphaFoldDB" id="A0A9P3LV80"/>
<evidence type="ECO:0000313" key="2">
    <source>
        <dbReference type="Proteomes" id="UP000827284"/>
    </source>
</evidence>
<dbReference type="Proteomes" id="UP000827284">
    <property type="component" value="Unassembled WGS sequence"/>
</dbReference>
<dbReference type="OrthoDB" id="2418233at2759"/>
<evidence type="ECO:0000313" key="1">
    <source>
        <dbReference type="EMBL" id="GJJ71470.1"/>
    </source>
</evidence>
<name>A0A9P3LV80_9FUNG</name>
<comment type="caution">
    <text evidence="1">The sequence shown here is derived from an EMBL/GenBank/DDBJ whole genome shotgun (WGS) entry which is preliminary data.</text>
</comment>
<dbReference type="Gene3D" id="3.80.10.10">
    <property type="entry name" value="Ribonuclease Inhibitor"/>
    <property type="match status" value="1"/>
</dbReference>